<keyword evidence="2" id="KW-0328">Glycosyltransferase</keyword>
<evidence type="ECO:0000256" key="4">
    <source>
        <dbReference type="ARBA" id="ARBA00022968"/>
    </source>
</evidence>
<dbReference type="InterPro" id="IPR008630">
    <property type="entry name" value="Glyco_trans_34"/>
</dbReference>
<comment type="subcellular location">
    <subcellularLocation>
        <location evidence="1">Golgi apparatus membrane</location>
        <topology evidence="1">Single-pass type II membrane protein</topology>
    </subcellularLocation>
</comment>
<dbReference type="GO" id="GO:0009969">
    <property type="term" value="P:xyloglucan biosynthetic process"/>
    <property type="evidence" value="ECO:0007669"/>
    <property type="project" value="TreeGrafter"/>
</dbReference>
<dbReference type="PANTHER" id="PTHR31311:SF13">
    <property type="entry name" value="XYLOGLUCAN 6-XYLOSYLTRANSFERASE 5-RELATED"/>
    <property type="match status" value="1"/>
</dbReference>
<dbReference type="Proteomes" id="UP000436088">
    <property type="component" value="Unassembled WGS sequence"/>
</dbReference>
<evidence type="ECO:0000256" key="3">
    <source>
        <dbReference type="ARBA" id="ARBA00022679"/>
    </source>
</evidence>
<evidence type="ECO:0000256" key="5">
    <source>
        <dbReference type="ARBA" id="ARBA00023034"/>
    </source>
</evidence>
<evidence type="ECO:0000313" key="8">
    <source>
        <dbReference type="Proteomes" id="UP000436088"/>
    </source>
</evidence>
<dbReference type="EMBL" id="VEPZ02001469">
    <property type="protein sequence ID" value="KAE8671445.1"/>
    <property type="molecule type" value="Genomic_DNA"/>
</dbReference>
<feature type="region of interest" description="Disordered" evidence="6">
    <location>
        <begin position="59"/>
        <end position="89"/>
    </location>
</feature>
<keyword evidence="5" id="KW-0333">Golgi apparatus</keyword>
<dbReference type="Pfam" id="PF05637">
    <property type="entry name" value="Glyco_transf_34"/>
    <property type="match status" value="1"/>
</dbReference>
<gene>
    <name evidence="7" type="ORF">F3Y22_tig00111952pilonHSYRG00074</name>
</gene>
<accession>A0A6A2XX50</accession>
<evidence type="ECO:0000256" key="6">
    <source>
        <dbReference type="SAM" id="MobiDB-lite"/>
    </source>
</evidence>
<sequence>MAEGTVDFPECLVGGICTSGFLGMRRGFPKFPVAKDYNSLRLGYDPRLARHNRRLEFGELRSTSHQPKSDRRNQPDPSRMLLITGSPPKPCDNPIGDHYLFKAIKNRIDYCRLHGIEIIYNMAHLDTKLASYWAELPLIIRNCQWSLDLLDAWQSMGPKGPIRDEAGKDQWMDKVFIENQYYLHGYWAGLVDRYEKMMKKYHPGLREERWPVVTHFAGCKRCGSYGDYSVDRRLRSMQRAFNFADN</sequence>
<proteinExistence type="predicted"/>
<keyword evidence="4" id="KW-0812">Transmembrane</keyword>
<evidence type="ECO:0000313" key="7">
    <source>
        <dbReference type="EMBL" id="KAE8671445.1"/>
    </source>
</evidence>
<evidence type="ECO:0000256" key="2">
    <source>
        <dbReference type="ARBA" id="ARBA00022676"/>
    </source>
</evidence>
<keyword evidence="4" id="KW-0735">Signal-anchor</keyword>
<evidence type="ECO:0000256" key="1">
    <source>
        <dbReference type="ARBA" id="ARBA00004323"/>
    </source>
</evidence>
<dbReference type="GO" id="GO:0016758">
    <property type="term" value="F:hexosyltransferase activity"/>
    <property type="evidence" value="ECO:0007669"/>
    <property type="project" value="TreeGrafter"/>
</dbReference>
<dbReference type="GO" id="GO:0005802">
    <property type="term" value="C:trans-Golgi network"/>
    <property type="evidence" value="ECO:0007669"/>
    <property type="project" value="TreeGrafter"/>
</dbReference>
<dbReference type="GO" id="GO:0005768">
    <property type="term" value="C:endosome"/>
    <property type="evidence" value="ECO:0007669"/>
    <property type="project" value="TreeGrafter"/>
</dbReference>
<dbReference type="GO" id="GO:0000139">
    <property type="term" value="C:Golgi membrane"/>
    <property type="evidence" value="ECO:0007669"/>
    <property type="project" value="UniProtKB-SubCell"/>
</dbReference>
<keyword evidence="3" id="KW-0808">Transferase</keyword>
<protein>
    <submittedName>
        <fullName evidence="7">Xyloglucan 6-xylosyltransferase 2</fullName>
    </submittedName>
</protein>
<reference evidence="7" key="1">
    <citation type="submission" date="2019-09" db="EMBL/GenBank/DDBJ databases">
        <title>Draft genome information of white flower Hibiscus syriacus.</title>
        <authorList>
            <person name="Kim Y.-M."/>
        </authorList>
    </citation>
    <scope>NUCLEOTIDE SEQUENCE [LARGE SCALE GENOMIC DNA]</scope>
    <source>
        <strain evidence="7">YM2019G1</strain>
    </source>
</reference>
<dbReference type="PANTHER" id="PTHR31311">
    <property type="entry name" value="XYLOGLUCAN 6-XYLOSYLTRANSFERASE 5-RELATED-RELATED"/>
    <property type="match status" value="1"/>
</dbReference>
<dbReference type="AlphaFoldDB" id="A0A6A2XX50"/>
<keyword evidence="8" id="KW-1185">Reference proteome</keyword>
<name>A0A6A2XX50_HIBSY</name>
<organism evidence="7 8">
    <name type="scientific">Hibiscus syriacus</name>
    <name type="common">Rose of Sharon</name>
    <dbReference type="NCBI Taxonomy" id="106335"/>
    <lineage>
        <taxon>Eukaryota</taxon>
        <taxon>Viridiplantae</taxon>
        <taxon>Streptophyta</taxon>
        <taxon>Embryophyta</taxon>
        <taxon>Tracheophyta</taxon>
        <taxon>Spermatophyta</taxon>
        <taxon>Magnoliopsida</taxon>
        <taxon>eudicotyledons</taxon>
        <taxon>Gunneridae</taxon>
        <taxon>Pentapetalae</taxon>
        <taxon>rosids</taxon>
        <taxon>malvids</taxon>
        <taxon>Malvales</taxon>
        <taxon>Malvaceae</taxon>
        <taxon>Malvoideae</taxon>
        <taxon>Hibiscus</taxon>
    </lineage>
</organism>
<comment type="caution">
    <text evidence="7">The sequence shown here is derived from an EMBL/GenBank/DDBJ whole genome shotgun (WGS) entry which is preliminary data.</text>
</comment>